<evidence type="ECO:0000313" key="4">
    <source>
        <dbReference type="Proteomes" id="UP000614714"/>
    </source>
</evidence>
<name>A0ABS0YH82_9BACT</name>
<organism evidence="3 4">
    <name type="scientific">Geomonas anaerohicana</name>
    <dbReference type="NCBI Taxonomy" id="2798583"/>
    <lineage>
        <taxon>Bacteria</taxon>
        <taxon>Pseudomonadati</taxon>
        <taxon>Thermodesulfobacteriota</taxon>
        <taxon>Desulfuromonadia</taxon>
        <taxon>Geobacterales</taxon>
        <taxon>Geobacteraceae</taxon>
        <taxon>Geomonas</taxon>
    </lineage>
</organism>
<keyword evidence="4" id="KW-1185">Reference proteome</keyword>
<evidence type="ECO:0000256" key="2">
    <source>
        <dbReference type="SAM" id="SignalP"/>
    </source>
</evidence>
<evidence type="ECO:0008006" key="5">
    <source>
        <dbReference type="Google" id="ProtNLM"/>
    </source>
</evidence>
<protein>
    <recommendedName>
        <fullName evidence="5">Peptidase MA-like domain-containing protein</fullName>
    </recommendedName>
</protein>
<comment type="caution">
    <text evidence="3">The sequence shown here is derived from an EMBL/GenBank/DDBJ whole genome shotgun (WGS) entry which is preliminary data.</text>
</comment>
<sequence>MGKCCKLLVALAILVLTSSQCVAASLDDYYLEAFGLKTDTILAKALLDVQFVEAKPVKCNTDLKHSLRRDWNNLESSTQAALKTVLDTPPVLAAPAIVISSGGHFRIHYSTTVDGAPDLAAINKYTGLNLASYDAWASMVGDIFETVYNYYVQHGYHMPPALPYDVYMHTPIRSGRLVYGLTSDLNPVPSASYPHAFSSFIEVNKDFTADVFQPTIYTPLQNMEVTAAHEFHHAVQFGYNGFFDYWYAEMTSTWFEDEVYDDVNQSYEYLDSYLLYQTNAVSLTAPRDGATEYGRWIFNRSLAEEHNTVDVVRSIWERLAKVSPLNSADINMVPVIEASLHAAPYNSSLATDFWTFLKKLYTRDWTTHPADLARIIPPTMLGNYNAYPVPSHTVILPSYSFAFYRFIPSSQPLTVTLNKTSGIQATLFKKVNGAFSEVPPDAGGNSFTVSDFATMNALTDEVVLLVANTTTLDGHQVSFSTDGSPSAVSSPVVSSGGGGGGGGCFIATAAYGSYLHPKVAELRAFRDHYLLTNAPGRLFVAAYYRLSPPIADVIARHEWMKSGVRCLLLPLILAVEHPAAALGVLLLVVVLGLRQGVVFLKGRAREAAAA</sequence>
<feature type="chain" id="PRO_5045834141" description="Peptidase MA-like domain-containing protein" evidence="2">
    <location>
        <begin position="24"/>
        <end position="610"/>
    </location>
</feature>
<feature type="signal peptide" evidence="2">
    <location>
        <begin position="1"/>
        <end position="23"/>
    </location>
</feature>
<dbReference type="InterPro" id="IPR049886">
    <property type="entry name" value="CFI_box_CTERM_dom"/>
</dbReference>
<keyword evidence="1" id="KW-0812">Transmembrane</keyword>
<dbReference type="RefSeq" id="WP_199389759.1">
    <property type="nucleotide sequence ID" value="NZ_JAEMHL010000007.1"/>
</dbReference>
<keyword evidence="1" id="KW-1133">Transmembrane helix</keyword>
<dbReference type="NCBIfam" id="NF045524">
    <property type="entry name" value="MXAN_6640_HExxH"/>
    <property type="match status" value="1"/>
</dbReference>
<dbReference type="Proteomes" id="UP000614714">
    <property type="component" value="Unassembled WGS sequence"/>
</dbReference>
<feature type="transmembrane region" description="Helical" evidence="1">
    <location>
        <begin position="567"/>
        <end position="593"/>
    </location>
</feature>
<accession>A0ABS0YH82</accession>
<dbReference type="NCBIfam" id="NF041770">
    <property type="entry name" value="CFI_box_CTERM"/>
    <property type="match status" value="1"/>
</dbReference>
<evidence type="ECO:0000313" key="3">
    <source>
        <dbReference type="EMBL" id="MBJ6751279.1"/>
    </source>
</evidence>
<reference evidence="3 4" key="1">
    <citation type="submission" date="2020-12" db="EMBL/GenBank/DDBJ databases">
        <title>Geomonas sp. Red421, isolated from paddy soil.</title>
        <authorList>
            <person name="Xu Z."/>
            <person name="Zhang Z."/>
            <person name="Masuda Y."/>
            <person name="Itoh H."/>
            <person name="Senoo K."/>
        </authorList>
    </citation>
    <scope>NUCLEOTIDE SEQUENCE [LARGE SCALE GENOMIC DNA]</scope>
    <source>
        <strain evidence="3 4">Red421</strain>
    </source>
</reference>
<gene>
    <name evidence="3" type="ORF">JFN91_13750</name>
</gene>
<keyword evidence="1" id="KW-0472">Membrane</keyword>
<evidence type="ECO:0000256" key="1">
    <source>
        <dbReference type="SAM" id="Phobius"/>
    </source>
</evidence>
<proteinExistence type="predicted"/>
<keyword evidence="2" id="KW-0732">Signal</keyword>
<dbReference type="EMBL" id="JAEMHL010000007">
    <property type="protein sequence ID" value="MBJ6751279.1"/>
    <property type="molecule type" value="Genomic_DNA"/>
</dbReference>